<evidence type="ECO:0000256" key="1">
    <source>
        <dbReference type="ARBA" id="ARBA00004167"/>
    </source>
</evidence>
<comment type="subcellular location">
    <subcellularLocation>
        <location evidence="1">Membrane</location>
        <topology evidence="1">Single-pass membrane protein</topology>
    </subcellularLocation>
</comment>
<sequence>MDDLAYDTPSDWSRSVTADVERSRRIAWIVACVAALIAVLEAIALVYLTPLKTVVPYTLLVDRQTGHVEALSPLDTQVIAPDAALTRSFLVQYVIARESFDAAGLQEDYRKVSLWSAGDARSRYIAQMQEGNPLSPISFMPRGGTIKTEIRSISSMNTNRSMVRFTTIRSDPGAQPQAPEYWAAIIDYEFSAADMTQADRLINPLGFQVTRYRRDAETLPELSIPQASPAPATEARPAVQAPSQ</sequence>
<dbReference type="Pfam" id="PF04335">
    <property type="entry name" value="VirB8"/>
    <property type="match status" value="1"/>
</dbReference>
<evidence type="ECO:0000256" key="3">
    <source>
        <dbReference type="ARBA" id="ARBA00022989"/>
    </source>
</evidence>
<keyword evidence="4 6" id="KW-0472">Membrane</keyword>
<comment type="caution">
    <text evidence="8">The sequence shown here is derived from an EMBL/GenBank/DDBJ whole genome shotgun (WGS) entry which is preliminary data.</text>
</comment>
<dbReference type="InterPro" id="IPR007430">
    <property type="entry name" value="VirB8"/>
</dbReference>
<dbReference type="GO" id="GO:0030255">
    <property type="term" value="P:protein secretion by the type IV secretion system"/>
    <property type="evidence" value="ECO:0007669"/>
    <property type="project" value="InterPro"/>
</dbReference>
<evidence type="ECO:0000256" key="4">
    <source>
        <dbReference type="ARBA" id="ARBA00023136"/>
    </source>
</evidence>
<dbReference type="GO" id="GO:0016020">
    <property type="term" value="C:membrane"/>
    <property type="evidence" value="ECO:0007669"/>
    <property type="project" value="UniProtKB-SubCell"/>
</dbReference>
<keyword evidence="9" id="KW-1185">Reference proteome</keyword>
<dbReference type="InterPro" id="IPR032710">
    <property type="entry name" value="NTF2-like_dom_sf"/>
</dbReference>
<feature type="domain" description="Bacterial virulence protein VirB8" evidence="7">
    <location>
        <begin position="11"/>
        <end position="217"/>
    </location>
</feature>
<dbReference type="Gene3D" id="3.10.450.230">
    <property type="entry name" value="VirB8 protein"/>
    <property type="match status" value="1"/>
</dbReference>
<dbReference type="PIRSF" id="PIRSF003299">
    <property type="entry name" value="VirB8_PtlE"/>
    <property type="match status" value="1"/>
</dbReference>
<gene>
    <name evidence="8" type="ORF">GRI36_05310</name>
</gene>
<feature type="transmembrane region" description="Helical" evidence="6">
    <location>
        <begin position="26"/>
        <end position="48"/>
    </location>
</feature>
<dbReference type="CDD" id="cd16424">
    <property type="entry name" value="VirB8"/>
    <property type="match status" value="1"/>
</dbReference>
<protein>
    <recommendedName>
        <fullName evidence="7">Bacterial virulence protein VirB8 domain-containing protein</fullName>
    </recommendedName>
</protein>
<reference evidence="8 9" key="1">
    <citation type="submission" date="2019-12" db="EMBL/GenBank/DDBJ databases">
        <title>Genomic-based taxomic classification of the family Erythrobacteraceae.</title>
        <authorList>
            <person name="Xu L."/>
        </authorList>
    </citation>
    <scope>NUCLEOTIDE SEQUENCE [LARGE SCALE GENOMIC DNA]</scope>
    <source>
        <strain evidence="8 9">JCM 17802</strain>
    </source>
</reference>
<dbReference type="OrthoDB" id="7366154at2"/>
<evidence type="ECO:0000313" key="9">
    <source>
        <dbReference type="Proteomes" id="UP000468943"/>
    </source>
</evidence>
<accession>A0A6I4SKP7</accession>
<dbReference type="AlphaFoldDB" id="A0A6I4SKP7"/>
<keyword evidence="3 6" id="KW-1133">Transmembrane helix</keyword>
<dbReference type="Proteomes" id="UP000468943">
    <property type="component" value="Unassembled WGS sequence"/>
</dbReference>
<dbReference type="EMBL" id="WTYS01000001">
    <property type="protein sequence ID" value="MXO56295.1"/>
    <property type="molecule type" value="Genomic_DNA"/>
</dbReference>
<evidence type="ECO:0000256" key="5">
    <source>
        <dbReference type="SAM" id="MobiDB-lite"/>
    </source>
</evidence>
<keyword evidence="2 6" id="KW-0812">Transmembrane</keyword>
<evidence type="ECO:0000259" key="7">
    <source>
        <dbReference type="Pfam" id="PF04335"/>
    </source>
</evidence>
<dbReference type="SUPFAM" id="SSF54427">
    <property type="entry name" value="NTF2-like"/>
    <property type="match status" value="1"/>
</dbReference>
<dbReference type="InterPro" id="IPR026264">
    <property type="entry name" value="VirB8/PtlE"/>
</dbReference>
<proteinExistence type="predicted"/>
<name>A0A6I4SKP7_9SPHN</name>
<evidence type="ECO:0000256" key="6">
    <source>
        <dbReference type="SAM" id="Phobius"/>
    </source>
</evidence>
<evidence type="ECO:0000256" key="2">
    <source>
        <dbReference type="ARBA" id="ARBA00022692"/>
    </source>
</evidence>
<feature type="region of interest" description="Disordered" evidence="5">
    <location>
        <begin position="220"/>
        <end position="244"/>
    </location>
</feature>
<evidence type="ECO:0000313" key="8">
    <source>
        <dbReference type="EMBL" id="MXO56295.1"/>
    </source>
</evidence>
<organism evidence="8 9">
    <name type="scientific">Pontixanthobacter gangjinensis</name>
    <dbReference type="NCBI Taxonomy" id="1028742"/>
    <lineage>
        <taxon>Bacteria</taxon>
        <taxon>Pseudomonadati</taxon>
        <taxon>Pseudomonadota</taxon>
        <taxon>Alphaproteobacteria</taxon>
        <taxon>Sphingomonadales</taxon>
        <taxon>Erythrobacteraceae</taxon>
        <taxon>Pontixanthobacter</taxon>
    </lineage>
</organism>